<dbReference type="PROSITE" id="PS50271">
    <property type="entry name" value="ZF_UBP"/>
    <property type="match status" value="1"/>
</dbReference>
<dbReference type="GO" id="GO:0016567">
    <property type="term" value="P:protein ubiquitination"/>
    <property type="evidence" value="ECO:0007669"/>
    <property type="project" value="TreeGrafter"/>
</dbReference>
<dbReference type="GO" id="GO:0005737">
    <property type="term" value="C:cytoplasm"/>
    <property type="evidence" value="ECO:0007669"/>
    <property type="project" value="TreeGrafter"/>
</dbReference>
<feature type="domain" description="RING-type" evidence="6">
    <location>
        <begin position="275"/>
        <end position="315"/>
    </location>
</feature>
<name>A0A1U7LMS6_NEOID</name>
<dbReference type="CDD" id="cd12717">
    <property type="entry name" value="RRM_ETP1"/>
    <property type="match status" value="1"/>
</dbReference>
<dbReference type="CDD" id="cd16457">
    <property type="entry name" value="RING-H2_BRAP2"/>
    <property type="match status" value="1"/>
</dbReference>
<dbReference type="PROSITE" id="PS50089">
    <property type="entry name" value="ZF_RING_2"/>
    <property type="match status" value="1"/>
</dbReference>
<feature type="region of interest" description="Disordered" evidence="5">
    <location>
        <begin position="583"/>
        <end position="604"/>
    </location>
</feature>
<dbReference type="SUPFAM" id="SSF57850">
    <property type="entry name" value="RING/U-box"/>
    <property type="match status" value="2"/>
</dbReference>
<dbReference type="Gene3D" id="3.30.40.10">
    <property type="entry name" value="Zinc/RING finger domain, C3HC4 (zinc finger)"/>
    <property type="match status" value="2"/>
</dbReference>
<accession>A0A1U7LMS6</accession>
<dbReference type="InterPro" id="IPR011422">
    <property type="entry name" value="BRAP2/ETP1_RRM"/>
</dbReference>
<protein>
    <submittedName>
        <fullName evidence="8">RING finger protein ETP1</fullName>
    </submittedName>
</protein>
<evidence type="ECO:0000313" key="8">
    <source>
        <dbReference type="EMBL" id="OLL23883.1"/>
    </source>
</evidence>
<dbReference type="STRING" id="1198029.A0A1U7LMS6"/>
<dbReference type="GO" id="GO:0008270">
    <property type="term" value="F:zinc ion binding"/>
    <property type="evidence" value="ECO:0007669"/>
    <property type="project" value="UniProtKB-KW"/>
</dbReference>
<dbReference type="Pfam" id="PF02148">
    <property type="entry name" value="zf-UBP"/>
    <property type="match status" value="1"/>
</dbReference>
<keyword evidence="3" id="KW-0862">Zinc</keyword>
<dbReference type="GO" id="GO:0061630">
    <property type="term" value="F:ubiquitin protein ligase activity"/>
    <property type="evidence" value="ECO:0007669"/>
    <property type="project" value="TreeGrafter"/>
</dbReference>
<evidence type="ECO:0000259" key="7">
    <source>
        <dbReference type="PROSITE" id="PS50271"/>
    </source>
</evidence>
<sequence>MPYHLRFSLIAQPGPIAGLAARTPPLLPPDLFGLLPSHSPLPLVSPSLPAPEPRSSPDSRLGHIIIHWFDMGSPVSPPKAHSHAAPKGCFVPLGTDYSSGHAHIGFGVLRLFRDSADLVKEKSSSQNNHLDDVDTPNEHCIAAVLAVPSYMTPSDFLGFVGEEAQKNVSHFRMIRTVDRNRYMVLIKFRRHKPARMFCQAYNGRLFNSMEPENCHVVFIKSVEFEVSAEKPSQFQYLANDPFSPSVESSSAIKGLATSIRPIPPPTPALHELPTCPVCLERMDSSITGLLTILCQHTFHCTCLSKWADSSCPVCRYSQKVSTIKRDEADYSVCTECNGVSNLWICLICGHIGCGRYDSAHAYTHFLHTSHLYAMDLESQRVWDYAGDGYVHRLIQNKADGKLVELPAGSQSDPPDTGGTDFVPRDKIDAIGIEYTHLLTSQLESQRVYYEDKITIAADKAAQAAERAQKALLEVDRLRSDYDRICLEKQEISNIILPELERNTNRAIIKSEKLTAMAKNLENRWHEEKSINQGIMKRLEHVQKEKATLAEQQKEKDTELSDLREQVRDLTFFLSARDKLAENPEAAEGTVIISQPASRKPKKKK</sequence>
<dbReference type="SMART" id="SM00290">
    <property type="entry name" value="ZnF_UBP"/>
    <property type="match status" value="1"/>
</dbReference>
<dbReference type="InterPro" id="IPR001607">
    <property type="entry name" value="Znf_UBP"/>
</dbReference>
<evidence type="ECO:0000313" key="9">
    <source>
        <dbReference type="Proteomes" id="UP000186594"/>
    </source>
</evidence>
<organism evidence="8 9">
    <name type="scientific">Neolecta irregularis (strain DAH-3)</name>
    <dbReference type="NCBI Taxonomy" id="1198029"/>
    <lineage>
        <taxon>Eukaryota</taxon>
        <taxon>Fungi</taxon>
        <taxon>Dikarya</taxon>
        <taxon>Ascomycota</taxon>
        <taxon>Taphrinomycotina</taxon>
        <taxon>Neolectales</taxon>
        <taxon>Neolectaceae</taxon>
        <taxon>Neolecta</taxon>
    </lineage>
</organism>
<evidence type="ECO:0000259" key="6">
    <source>
        <dbReference type="PROSITE" id="PS50089"/>
    </source>
</evidence>
<dbReference type="InterPro" id="IPR001841">
    <property type="entry name" value="Znf_RING"/>
</dbReference>
<dbReference type="OMA" id="SIECIDM"/>
<dbReference type="SMART" id="SM00184">
    <property type="entry name" value="RING"/>
    <property type="match status" value="1"/>
</dbReference>
<evidence type="ECO:0000256" key="4">
    <source>
        <dbReference type="PROSITE-ProRule" id="PRU00502"/>
    </source>
</evidence>
<dbReference type="PANTHER" id="PTHR24007:SF7">
    <property type="entry name" value="BRCA1-ASSOCIATED PROTEIN"/>
    <property type="match status" value="1"/>
</dbReference>
<proteinExistence type="predicted"/>
<dbReference type="EMBL" id="LXFE01001133">
    <property type="protein sequence ID" value="OLL23883.1"/>
    <property type="molecule type" value="Genomic_DNA"/>
</dbReference>
<dbReference type="OrthoDB" id="273556at2759"/>
<dbReference type="PANTHER" id="PTHR24007">
    <property type="entry name" value="BRCA1-ASSOCIATED PROTEIN"/>
    <property type="match status" value="1"/>
</dbReference>
<dbReference type="InterPro" id="IPR047243">
    <property type="entry name" value="RING-H2_BRAP2"/>
</dbReference>
<comment type="caution">
    <text evidence="8">The sequence shown here is derived from an EMBL/GenBank/DDBJ whole genome shotgun (WGS) entry which is preliminary data.</text>
</comment>
<evidence type="ECO:0000256" key="2">
    <source>
        <dbReference type="ARBA" id="ARBA00022771"/>
    </source>
</evidence>
<dbReference type="Pfam" id="PF07576">
    <property type="entry name" value="BRAP2"/>
    <property type="match status" value="1"/>
</dbReference>
<evidence type="ECO:0000256" key="1">
    <source>
        <dbReference type="ARBA" id="ARBA00022723"/>
    </source>
</evidence>
<keyword evidence="1" id="KW-0479">Metal-binding</keyword>
<evidence type="ECO:0000256" key="3">
    <source>
        <dbReference type="ARBA" id="ARBA00022833"/>
    </source>
</evidence>
<keyword evidence="2 4" id="KW-0863">Zinc-finger</keyword>
<feature type="domain" description="UBP-type" evidence="7">
    <location>
        <begin position="309"/>
        <end position="409"/>
    </location>
</feature>
<gene>
    <name evidence="8" type="ORF">NEOLI_005083</name>
</gene>
<keyword evidence="9" id="KW-1185">Reference proteome</keyword>
<dbReference type="InterPro" id="IPR013083">
    <property type="entry name" value="Znf_RING/FYVE/PHD"/>
</dbReference>
<dbReference type="Proteomes" id="UP000186594">
    <property type="component" value="Unassembled WGS sequence"/>
</dbReference>
<dbReference type="GO" id="GO:0007265">
    <property type="term" value="P:Ras protein signal transduction"/>
    <property type="evidence" value="ECO:0007669"/>
    <property type="project" value="TreeGrafter"/>
</dbReference>
<dbReference type="AlphaFoldDB" id="A0A1U7LMS6"/>
<dbReference type="Pfam" id="PF13639">
    <property type="entry name" value="zf-RING_2"/>
    <property type="match status" value="1"/>
</dbReference>
<evidence type="ECO:0000256" key="5">
    <source>
        <dbReference type="SAM" id="MobiDB-lite"/>
    </source>
</evidence>
<reference evidence="8 9" key="1">
    <citation type="submission" date="2016-04" db="EMBL/GenBank/DDBJ databases">
        <title>Evolutionary innovation and constraint leading to complex multicellularity in the Ascomycota.</title>
        <authorList>
            <person name="Cisse O."/>
            <person name="Nguyen A."/>
            <person name="Hewitt D.A."/>
            <person name="Jedd G."/>
            <person name="Stajich J.E."/>
        </authorList>
    </citation>
    <scope>NUCLEOTIDE SEQUENCE [LARGE SCALE GENOMIC DNA]</scope>
    <source>
        <strain evidence="8 9">DAH-3</strain>
    </source>
</reference>
<dbReference type="InterPro" id="IPR034931">
    <property type="entry name" value="ETP1_RRM"/>
</dbReference>